<organism evidence="2">
    <name type="scientific">Albugo laibachii Nc14</name>
    <dbReference type="NCBI Taxonomy" id="890382"/>
    <lineage>
        <taxon>Eukaryota</taxon>
        <taxon>Sar</taxon>
        <taxon>Stramenopiles</taxon>
        <taxon>Oomycota</taxon>
        <taxon>Peronosporomycetes</taxon>
        <taxon>Albuginales</taxon>
        <taxon>Albuginaceae</taxon>
        <taxon>Albugo</taxon>
    </lineage>
</organism>
<gene>
    <name evidence="2" type="primary">AlNc14C82G5320</name>
    <name evidence="2" type="ORF">ALNC14_060550</name>
</gene>
<reference evidence="2" key="2">
    <citation type="submission" date="2011-02" db="EMBL/GenBank/DDBJ databases">
        <authorList>
            <person name="MacLean D."/>
        </authorList>
    </citation>
    <scope>NUCLEOTIDE SEQUENCE</scope>
</reference>
<protein>
    <submittedName>
        <fullName evidence="2">Uncharacterized protein AlNc14C82G5320</fullName>
    </submittedName>
</protein>
<dbReference type="AlphaFoldDB" id="F0WFD0"/>
<sequence length="243" mass="27562">MTPRKHESETLPNVLVEEEVDYESDSNFASEQDSISDSPVRRDDISRPPNPFLKLGAANADTTLRGTPGIEAEVMTNKLDELQQQLVQAEEYTRLSFTTIVSDQTGSDYGYQPLSADERIRQVAATWDAIREKYLTPQVTTMQEYVARLDAQARGASVPSMRTISILMFSGETDVEEDDHFIRWVYRTRHLKNVMSLLASSGMDDIRFETKLHYEFAKYLPKRHSRFLKGKQACGAISRGSAQ</sequence>
<proteinExistence type="predicted"/>
<dbReference type="EMBL" id="FR824127">
    <property type="protein sequence ID" value="CCA19912.1"/>
    <property type="molecule type" value="Genomic_DNA"/>
</dbReference>
<feature type="region of interest" description="Disordered" evidence="1">
    <location>
        <begin position="22"/>
        <end position="50"/>
    </location>
</feature>
<accession>F0WFD0</accession>
<feature type="compositionally biased region" description="Polar residues" evidence="1">
    <location>
        <begin position="25"/>
        <end position="37"/>
    </location>
</feature>
<evidence type="ECO:0000256" key="1">
    <source>
        <dbReference type="SAM" id="MobiDB-lite"/>
    </source>
</evidence>
<reference evidence="2" key="1">
    <citation type="journal article" date="2011" name="PLoS Biol.">
        <title>Gene gain and loss during evolution of obligate parasitism in the white rust pathogen of Arabidopsis thaliana.</title>
        <authorList>
            <person name="Kemen E."/>
            <person name="Gardiner A."/>
            <person name="Schultz-Larsen T."/>
            <person name="Kemen A.C."/>
            <person name="Balmuth A.L."/>
            <person name="Robert-Seilaniantz A."/>
            <person name="Bailey K."/>
            <person name="Holub E."/>
            <person name="Studholme D.J."/>
            <person name="Maclean D."/>
            <person name="Jones J.D."/>
        </authorList>
    </citation>
    <scope>NUCLEOTIDE SEQUENCE</scope>
</reference>
<evidence type="ECO:0000313" key="2">
    <source>
        <dbReference type="EMBL" id="CCA19912.1"/>
    </source>
</evidence>
<name>F0WFD0_9STRA</name>
<dbReference type="HOGENOM" id="CLU_1144301_0_0_1"/>